<evidence type="ECO:0000313" key="2">
    <source>
        <dbReference type="Proteomes" id="UP000518752"/>
    </source>
</evidence>
<evidence type="ECO:0000313" key="1">
    <source>
        <dbReference type="EMBL" id="KAF5377384.1"/>
    </source>
</evidence>
<dbReference type="PANTHER" id="PTHR43591">
    <property type="entry name" value="METHYLTRANSFERASE"/>
    <property type="match status" value="1"/>
</dbReference>
<proteinExistence type="predicted"/>
<organism evidence="1 2">
    <name type="scientific">Collybiopsis confluens</name>
    <dbReference type="NCBI Taxonomy" id="2823264"/>
    <lineage>
        <taxon>Eukaryota</taxon>
        <taxon>Fungi</taxon>
        <taxon>Dikarya</taxon>
        <taxon>Basidiomycota</taxon>
        <taxon>Agaricomycotina</taxon>
        <taxon>Agaricomycetes</taxon>
        <taxon>Agaricomycetidae</taxon>
        <taxon>Agaricales</taxon>
        <taxon>Marasmiineae</taxon>
        <taxon>Omphalotaceae</taxon>
        <taxon>Collybiopsis</taxon>
    </lineage>
</organism>
<reference evidence="1 2" key="1">
    <citation type="journal article" date="2020" name="ISME J.">
        <title>Uncovering the hidden diversity of litter-decomposition mechanisms in mushroom-forming fungi.</title>
        <authorList>
            <person name="Floudas D."/>
            <person name="Bentzer J."/>
            <person name="Ahren D."/>
            <person name="Johansson T."/>
            <person name="Persson P."/>
            <person name="Tunlid A."/>
        </authorList>
    </citation>
    <scope>NUCLEOTIDE SEQUENCE [LARGE SCALE GENOMIC DNA]</scope>
    <source>
        <strain evidence="1 2">CBS 406.79</strain>
    </source>
</reference>
<dbReference type="SUPFAM" id="SSF53335">
    <property type="entry name" value="S-adenosyl-L-methionine-dependent methyltransferases"/>
    <property type="match status" value="1"/>
</dbReference>
<dbReference type="OrthoDB" id="184880at2759"/>
<dbReference type="EMBL" id="JAACJN010000083">
    <property type="protein sequence ID" value="KAF5377384.1"/>
    <property type="molecule type" value="Genomic_DNA"/>
</dbReference>
<name>A0A8H5H644_9AGAR</name>
<accession>A0A8H5H644</accession>
<dbReference type="Proteomes" id="UP000518752">
    <property type="component" value="Unassembled WGS sequence"/>
</dbReference>
<dbReference type="AlphaFoldDB" id="A0A8H5H644"/>
<dbReference type="Pfam" id="PF13489">
    <property type="entry name" value="Methyltransf_23"/>
    <property type="match status" value="1"/>
</dbReference>
<dbReference type="Gene3D" id="3.40.50.150">
    <property type="entry name" value="Vaccinia Virus protein VP39"/>
    <property type="match status" value="1"/>
</dbReference>
<protein>
    <recommendedName>
        <fullName evidence="3">Methyltransferase domain-containing protein</fullName>
    </recommendedName>
</protein>
<evidence type="ECO:0008006" key="3">
    <source>
        <dbReference type="Google" id="ProtNLM"/>
    </source>
</evidence>
<sequence length="285" mass="32660">MNRQGQRPQRYYASERYLLPADADESARLDAQHRSIVRAFENRLSLIPMTNFKTGDRVLESAAGTGIWAIDFFERNANNGIILDIECTDLSDRQFQKLKGHPNIHYSLHSVTDFPLEWTDRFAYIHQRFLVVALNESLWQQAVNELFRTLSPGGWLELVESDLKNYRFDIGPYSKKAHSLMFAIYAEKGVVLDLPAYLPLLLQKAGFVDIQCEARPLPIGSLPDTGYRSEEWGAACRGLMRPVLEYGLIETEEEYESVVQESVREWDSSSEAILVCFTVIARKPY</sequence>
<dbReference type="InterPro" id="IPR029063">
    <property type="entry name" value="SAM-dependent_MTases_sf"/>
</dbReference>
<keyword evidence="2" id="KW-1185">Reference proteome</keyword>
<comment type="caution">
    <text evidence="1">The sequence shown here is derived from an EMBL/GenBank/DDBJ whole genome shotgun (WGS) entry which is preliminary data.</text>
</comment>
<dbReference type="CDD" id="cd02440">
    <property type="entry name" value="AdoMet_MTases"/>
    <property type="match status" value="1"/>
</dbReference>
<gene>
    <name evidence="1" type="ORF">D9757_009707</name>
</gene>